<evidence type="ECO:0008006" key="3">
    <source>
        <dbReference type="Google" id="ProtNLM"/>
    </source>
</evidence>
<organism evidence="1 2">
    <name type="scientific">Aneurinibacillus aneurinilyticus ATCC 12856</name>
    <dbReference type="NCBI Taxonomy" id="649747"/>
    <lineage>
        <taxon>Bacteria</taxon>
        <taxon>Bacillati</taxon>
        <taxon>Bacillota</taxon>
        <taxon>Bacilli</taxon>
        <taxon>Bacillales</taxon>
        <taxon>Paenibacillaceae</taxon>
        <taxon>Aneurinibacillus group</taxon>
        <taxon>Aneurinibacillus</taxon>
    </lineage>
</organism>
<proteinExistence type="predicted"/>
<dbReference type="Pfam" id="PF06108">
    <property type="entry name" value="DUF952"/>
    <property type="match status" value="1"/>
</dbReference>
<dbReference type="HOGENOM" id="CLU_129452_1_2_9"/>
<dbReference type="Gene3D" id="3.20.170.20">
    <property type="entry name" value="Protein of unknown function DUF952"/>
    <property type="match status" value="1"/>
</dbReference>
<evidence type="ECO:0000313" key="1">
    <source>
        <dbReference type="EMBL" id="ERI11154.1"/>
    </source>
</evidence>
<accession>U1WRA3</accession>
<dbReference type="EMBL" id="AWSJ01000049">
    <property type="protein sequence ID" value="ERI11154.1"/>
    <property type="molecule type" value="Genomic_DNA"/>
</dbReference>
<dbReference type="SUPFAM" id="SSF56399">
    <property type="entry name" value="ADP-ribosylation"/>
    <property type="match status" value="1"/>
</dbReference>
<dbReference type="STRING" id="649747.HMPREF0083_00712"/>
<keyword evidence="2" id="KW-1185">Reference proteome</keyword>
<dbReference type="InterPro" id="IPR009297">
    <property type="entry name" value="DUF952"/>
</dbReference>
<reference evidence="1 2" key="1">
    <citation type="submission" date="2013-08" db="EMBL/GenBank/DDBJ databases">
        <authorList>
            <person name="Weinstock G."/>
            <person name="Sodergren E."/>
            <person name="Wylie T."/>
            <person name="Fulton L."/>
            <person name="Fulton R."/>
            <person name="Fronick C."/>
            <person name="O'Laughlin M."/>
            <person name="Godfrey J."/>
            <person name="Miner T."/>
            <person name="Herter B."/>
            <person name="Appelbaum E."/>
            <person name="Cordes M."/>
            <person name="Lek S."/>
            <person name="Wollam A."/>
            <person name="Pepin K.H."/>
            <person name="Palsikar V.B."/>
            <person name="Mitreva M."/>
            <person name="Wilson R.K."/>
        </authorList>
    </citation>
    <scope>NUCLEOTIDE SEQUENCE [LARGE SCALE GENOMIC DNA]</scope>
    <source>
        <strain evidence="1 2">ATCC 12856</strain>
    </source>
</reference>
<dbReference type="PATRIC" id="fig|649747.3.peg.642"/>
<name>U1WRA3_ANEAE</name>
<comment type="caution">
    <text evidence="1">The sequence shown here is derived from an EMBL/GenBank/DDBJ whole genome shotgun (WGS) entry which is preliminary data.</text>
</comment>
<dbReference type="PANTHER" id="PTHR34129:SF1">
    <property type="entry name" value="DUF952 DOMAIN-CONTAINING PROTEIN"/>
    <property type="match status" value="1"/>
</dbReference>
<evidence type="ECO:0000313" key="2">
    <source>
        <dbReference type="Proteomes" id="UP000016511"/>
    </source>
</evidence>
<dbReference type="Proteomes" id="UP000016511">
    <property type="component" value="Unassembled WGS sequence"/>
</dbReference>
<sequence length="116" mass="13552">MKGAFPMSVIYCLCPAFYWENFRNAHEYIPRDYEQEGFIHATKGDDLLIKVVNRVYKNFTDELLVLVIDEKNVTAEVRYEQAKDGNLYPHIYGPLNTNAIMEIKQMNRTKNGWTIG</sequence>
<protein>
    <recommendedName>
        <fullName evidence="3">DUF952 domain-containing protein</fullName>
    </recommendedName>
</protein>
<gene>
    <name evidence="1" type="ORF">HMPREF0083_00712</name>
</gene>
<dbReference type="eggNOG" id="COG3502">
    <property type="taxonomic scope" value="Bacteria"/>
</dbReference>
<dbReference type="AlphaFoldDB" id="U1WRA3"/>
<dbReference type="PANTHER" id="PTHR34129">
    <property type="entry name" value="BLR1139 PROTEIN"/>
    <property type="match status" value="1"/>
</dbReference>